<evidence type="ECO:0000313" key="2">
    <source>
        <dbReference type="EMBL" id="KAJ8895204.1"/>
    </source>
</evidence>
<feature type="compositionally biased region" description="Basic and acidic residues" evidence="1">
    <location>
        <begin position="124"/>
        <end position="146"/>
    </location>
</feature>
<evidence type="ECO:0000256" key="1">
    <source>
        <dbReference type="SAM" id="MobiDB-lite"/>
    </source>
</evidence>
<accession>A0ABQ9IEW6</accession>
<sequence length="616" mass="68278">MHLKAKMVAWSGVASSSGPSRMVRGDVAFVADGCRGHRLLEEALYLYTKYDILAHLSSCREHRDREGRKECLLALLHECSGVGAQRVAGARIFKVRGDLGWRIGMTRDRGSAWTSGKKGKRMERRVDSLEEGSLERSQLEGGKPRDTAGAIHTKHTTSLSTTALLNTAQRNLRFFDRLRCGKTVRNYFTLGCRRESFATDKSSRPQRDVGIQGRRENPNHVATVTVFGKHSAEGAAELPSQGTDLPPRRGKWDGALPVQGQEARERYGRNQHAREIRVFAQKNYFTKNEPIHPTLNVELKVLEKHAAACTGVHDKLHDTKANSSTAVLHAAFGVACRSNGLPLLHTQVSPQWQPRQGKYPASHSKSEPVMETVHDKVSALEKNLSKKSLTLHPFNFNGRIEQGSARAIRTTLTRAPDVPSLLNAGAKLARSVLFSSCCVYLWDSELRSYHFIGGKSEAGPYNSFASFQPVYYDIQQCEKDVFSYVGGLGASIYNVNDVSKVFYLNAVHDKVKTFEINLDQSVASTRAHASVINLSPPPASRPCQRLDIPVPARRKVYSLVIYCETPERALQPNLDDVFSASIPRHKRPPPTLLNPVRACFAARSRSPANRGGIPVD</sequence>
<feature type="region of interest" description="Disordered" evidence="1">
    <location>
        <begin position="110"/>
        <end position="149"/>
    </location>
</feature>
<evidence type="ECO:0000313" key="3">
    <source>
        <dbReference type="Proteomes" id="UP001159363"/>
    </source>
</evidence>
<protein>
    <submittedName>
        <fullName evidence="2">Uncharacterized protein</fullName>
    </submittedName>
</protein>
<dbReference type="EMBL" id="JARBHB010000001">
    <property type="protein sequence ID" value="KAJ8895204.1"/>
    <property type="molecule type" value="Genomic_DNA"/>
</dbReference>
<organism evidence="2 3">
    <name type="scientific">Dryococelus australis</name>
    <dbReference type="NCBI Taxonomy" id="614101"/>
    <lineage>
        <taxon>Eukaryota</taxon>
        <taxon>Metazoa</taxon>
        <taxon>Ecdysozoa</taxon>
        <taxon>Arthropoda</taxon>
        <taxon>Hexapoda</taxon>
        <taxon>Insecta</taxon>
        <taxon>Pterygota</taxon>
        <taxon>Neoptera</taxon>
        <taxon>Polyneoptera</taxon>
        <taxon>Phasmatodea</taxon>
        <taxon>Verophasmatodea</taxon>
        <taxon>Anareolatae</taxon>
        <taxon>Phasmatidae</taxon>
        <taxon>Eurycanthinae</taxon>
        <taxon>Dryococelus</taxon>
    </lineage>
</organism>
<comment type="caution">
    <text evidence="2">The sequence shown here is derived from an EMBL/GenBank/DDBJ whole genome shotgun (WGS) entry which is preliminary data.</text>
</comment>
<dbReference type="Proteomes" id="UP001159363">
    <property type="component" value="Chromosome 1"/>
</dbReference>
<gene>
    <name evidence="2" type="ORF">PR048_000529</name>
</gene>
<reference evidence="2 3" key="1">
    <citation type="submission" date="2023-02" db="EMBL/GenBank/DDBJ databases">
        <title>LHISI_Scaffold_Assembly.</title>
        <authorList>
            <person name="Stuart O.P."/>
            <person name="Cleave R."/>
            <person name="Magrath M.J.L."/>
            <person name="Mikheyev A.S."/>
        </authorList>
    </citation>
    <scope>NUCLEOTIDE SEQUENCE [LARGE SCALE GENOMIC DNA]</scope>
    <source>
        <strain evidence="2">Daus_M_001</strain>
        <tissue evidence="2">Leg muscle</tissue>
    </source>
</reference>
<name>A0ABQ9IEW6_9NEOP</name>
<proteinExistence type="predicted"/>
<keyword evidence="3" id="KW-1185">Reference proteome</keyword>